<dbReference type="GO" id="GO:0005524">
    <property type="term" value="F:ATP binding"/>
    <property type="evidence" value="ECO:0007669"/>
    <property type="project" value="InterPro"/>
</dbReference>
<dbReference type="OrthoDB" id="10267950at2759"/>
<dbReference type="PANTHER" id="PTHR38420:SF1">
    <property type="entry name" value="PUTATIVE (AFU_ORTHOLOGUE AFUA_5G14690)-RELATED"/>
    <property type="match status" value="1"/>
</dbReference>
<dbReference type="EMBL" id="KB822719">
    <property type="protein sequence ID" value="ETN41733.1"/>
    <property type="molecule type" value="Genomic_DNA"/>
</dbReference>
<dbReference type="VEuPathDB" id="FungiDB:HMPREF1541_03670"/>
<keyword evidence="4" id="KW-1185">Reference proteome</keyword>
<gene>
    <name evidence="3" type="ORF">HMPREF1541_03670</name>
</gene>
<dbReference type="SUPFAM" id="SSF54197">
    <property type="entry name" value="HIT-like"/>
    <property type="match status" value="1"/>
</dbReference>
<dbReference type="Pfam" id="PF19327">
    <property type="entry name" value="Ap4A_phos_N"/>
    <property type="match status" value="1"/>
</dbReference>
<dbReference type="GO" id="GO:0003877">
    <property type="term" value="F:ATP:ADP adenylyltransferase activity"/>
    <property type="evidence" value="ECO:0007669"/>
    <property type="project" value="InterPro"/>
</dbReference>
<dbReference type="Pfam" id="PF09830">
    <property type="entry name" value="ATP_transf"/>
    <property type="match status" value="1"/>
</dbReference>
<dbReference type="HOGENOM" id="CLU_049915_0_0_1"/>
<reference evidence="3 4" key="1">
    <citation type="submission" date="2013-03" db="EMBL/GenBank/DDBJ databases">
        <title>The Genome Sequence of Phialophora europaea CBS 101466.</title>
        <authorList>
            <consortium name="The Broad Institute Genomics Platform"/>
            <person name="Cuomo C."/>
            <person name="de Hoog S."/>
            <person name="Gorbushina A."/>
            <person name="Walker B."/>
            <person name="Young S.K."/>
            <person name="Zeng Q."/>
            <person name="Gargeya S."/>
            <person name="Fitzgerald M."/>
            <person name="Haas B."/>
            <person name="Abouelleil A."/>
            <person name="Allen A.W."/>
            <person name="Alvarado L."/>
            <person name="Arachchi H.M."/>
            <person name="Berlin A.M."/>
            <person name="Chapman S.B."/>
            <person name="Gainer-Dewar J."/>
            <person name="Goldberg J."/>
            <person name="Griggs A."/>
            <person name="Gujja S."/>
            <person name="Hansen M."/>
            <person name="Howarth C."/>
            <person name="Imamovic A."/>
            <person name="Ireland A."/>
            <person name="Larimer J."/>
            <person name="McCowan C."/>
            <person name="Murphy C."/>
            <person name="Pearson M."/>
            <person name="Poon T.W."/>
            <person name="Priest M."/>
            <person name="Roberts A."/>
            <person name="Saif S."/>
            <person name="Shea T."/>
            <person name="Sisk P."/>
            <person name="Sykes S."/>
            <person name="Wortman J."/>
            <person name="Nusbaum C."/>
            <person name="Birren B."/>
        </authorList>
    </citation>
    <scope>NUCLEOTIDE SEQUENCE [LARGE SCALE GENOMIC DNA]</scope>
    <source>
        <strain evidence="3 4">CBS 101466</strain>
    </source>
</reference>
<organism evidence="3 4">
    <name type="scientific">Cyphellophora europaea (strain CBS 101466)</name>
    <name type="common">Phialophora europaea</name>
    <dbReference type="NCBI Taxonomy" id="1220924"/>
    <lineage>
        <taxon>Eukaryota</taxon>
        <taxon>Fungi</taxon>
        <taxon>Dikarya</taxon>
        <taxon>Ascomycota</taxon>
        <taxon>Pezizomycotina</taxon>
        <taxon>Eurotiomycetes</taxon>
        <taxon>Chaetothyriomycetidae</taxon>
        <taxon>Chaetothyriales</taxon>
        <taxon>Cyphellophoraceae</taxon>
        <taxon>Cyphellophora</taxon>
    </lineage>
</organism>
<dbReference type="InterPro" id="IPR045759">
    <property type="entry name" value="Ap4A_phos1/2_N"/>
</dbReference>
<dbReference type="Gene3D" id="3.30.428.70">
    <property type="match status" value="1"/>
</dbReference>
<dbReference type="STRING" id="1220924.W2S0Z8"/>
<dbReference type="InterPro" id="IPR036265">
    <property type="entry name" value="HIT-like_sf"/>
</dbReference>
<proteinExistence type="predicted"/>
<evidence type="ECO:0000313" key="4">
    <source>
        <dbReference type="Proteomes" id="UP000030752"/>
    </source>
</evidence>
<dbReference type="InterPro" id="IPR043171">
    <property type="entry name" value="Ap4A_phos1/2-like"/>
</dbReference>
<dbReference type="PANTHER" id="PTHR38420">
    <property type="entry name" value="AP-4-A PHOSPHORYLASE II"/>
    <property type="match status" value="1"/>
</dbReference>
<sequence length="313" mass="35244">MSPTNRSDDVHLISDLWDQAVNQFDVLAREGKLIHGPFTTTVRDEDGFKVAFQLAPHLNYKPVLPPDAPERKANHAKSNPFANPDPDFTLGSVGLHHTLLMNKFCVYRPSLLLITREYVPQYTALDASDIAATWKVLEQFSREQPAIPMLMFYNCGAESGSSQGHKHMQIMPHPRVENVKFELFPTKATSEQDIAESLEHVPHKHFVLRLPPNATLQHVTEAYEKLLARQKEVIRALGSSGDERPSNPPHNVVMTAGWICLIPRRHSGADRATMANALGMLGVAWTTRLREFDLWVEESGSIRNHLEYLGHPV</sequence>
<protein>
    <submittedName>
        <fullName evidence="3">Uncharacterized protein</fullName>
    </submittedName>
</protein>
<evidence type="ECO:0000259" key="2">
    <source>
        <dbReference type="Pfam" id="PF19327"/>
    </source>
</evidence>
<dbReference type="eggNOG" id="ENOG502QRAQ">
    <property type="taxonomic scope" value="Eukaryota"/>
</dbReference>
<dbReference type="GeneID" id="19971009"/>
<dbReference type="GO" id="GO:0009117">
    <property type="term" value="P:nucleotide metabolic process"/>
    <property type="evidence" value="ECO:0007669"/>
    <property type="project" value="InterPro"/>
</dbReference>
<dbReference type="AlphaFoldDB" id="W2S0Z8"/>
<evidence type="ECO:0000313" key="3">
    <source>
        <dbReference type="EMBL" id="ETN41733.1"/>
    </source>
</evidence>
<dbReference type="InParanoid" id="W2S0Z8"/>
<dbReference type="InterPro" id="IPR009163">
    <property type="entry name" value="Ap4A_phos1/2"/>
</dbReference>
<name>W2S0Z8_CYPE1</name>
<evidence type="ECO:0000259" key="1">
    <source>
        <dbReference type="Pfam" id="PF09830"/>
    </source>
</evidence>
<feature type="domain" description="Ap4A phosphorylase 1/2 N-terminal" evidence="2">
    <location>
        <begin position="15"/>
        <end position="178"/>
    </location>
</feature>
<dbReference type="RefSeq" id="XP_008716242.1">
    <property type="nucleotide sequence ID" value="XM_008718020.1"/>
</dbReference>
<dbReference type="Proteomes" id="UP000030752">
    <property type="component" value="Unassembled WGS sequence"/>
</dbReference>
<accession>W2S0Z8</accession>
<dbReference type="InterPro" id="IPR019200">
    <property type="entry name" value="ATP_adenylylTrfase_C"/>
</dbReference>
<feature type="domain" description="ATP adenylyltransferase C-terminal" evidence="1">
    <location>
        <begin position="200"/>
        <end position="310"/>
    </location>
</feature>